<gene>
    <name evidence="1" type="ORF">J2X19_001778</name>
</gene>
<protein>
    <submittedName>
        <fullName evidence="1">Uncharacterized protein YjgD (DUF1641 family)</fullName>
    </submittedName>
</protein>
<dbReference type="EMBL" id="JAVDXT010000001">
    <property type="protein sequence ID" value="MDR7377120.1"/>
    <property type="molecule type" value="Genomic_DNA"/>
</dbReference>
<evidence type="ECO:0000313" key="1">
    <source>
        <dbReference type="EMBL" id="MDR7377120.1"/>
    </source>
</evidence>
<dbReference type="RefSeq" id="WP_310372569.1">
    <property type="nucleotide sequence ID" value="NZ_JAVDXT010000001.1"/>
</dbReference>
<accession>A0ABU2C708</accession>
<proteinExistence type="predicted"/>
<reference evidence="1 2" key="1">
    <citation type="submission" date="2023-07" db="EMBL/GenBank/DDBJ databases">
        <title>Sorghum-associated microbial communities from plants grown in Nebraska, USA.</title>
        <authorList>
            <person name="Schachtman D."/>
        </authorList>
    </citation>
    <scope>NUCLEOTIDE SEQUENCE [LARGE SCALE GENOMIC DNA]</scope>
    <source>
        <strain evidence="1 2">BE313</strain>
    </source>
</reference>
<organism evidence="1 2">
    <name type="scientific">Rhodoferax ferrireducens</name>
    <dbReference type="NCBI Taxonomy" id="192843"/>
    <lineage>
        <taxon>Bacteria</taxon>
        <taxon>Pseudomonadati</taxon>
        <taxon>Pseudomonadota</taxon>
        <taxon>Betaproteobacteria</taxon>
        <taxon>Burkholderiales</taxon>
        <taxon>Comamonadaceae</taxon>
        <taxon>Rhodoferax</taxon>
    </lineage>
</organism>
<sequence length="109" mass="12397">MVKNDSQLDQAMRTLAHRDVLDWLTNFIRIQLATQSSIQREFTLAVIEEGLNNERMRFRGYQGSSPSQTEFEVLLYRRAFARLAGDILATMGSGLTMEEATATQPMPLE</sequence>
<dbReference type="Proteomes" id="UP001180487">
    <property type="component" value="Unassembled WGS sequence"/>
</dbReference>
<name>A0ABU2C708_9BURK</name>
<comment type="caution">
    <text evidence="1">The sequence shown here is derived from an EMBL/GenBank/DDBJ whole genome shotgun (WGS) entry which is preliminary data.</text>
</comment>
<evidence type="ECO:0000313" key="2">
    <source>
        <dbReference type="Proteomes" id="UP001180487"/>
    </source>
</evidence>
<keyword evidence="2" id="KW-1185">Reference proteome</keyword>